<dbReference type="PANTHER" id="PTHR12110:SF21">
    <property type="entry name" value="XYLOSE ISOMERASE-LIKE TIM BARREL DOMAIN-CONTAINING PROTEIN"/>
    <property type="match status" value="1"/>
</dbReference>
<dbReference type="AlphaFoldDB" id="A0A9X2JE68"/>
<feature type="chain" id="PRO_5040832751" evidence="1">
    <location>
        <begin position="30"/>
        <end position="311"/>
    </location>
</feature>
<reference evidence="3" key="1">
    <citation type="submission" date="2022-06" db="EMBL/GenBank/DDBJ databases">
        <title>Aeoliella straminimaris, a novel planctomycete from sediments.</title>
        <authorList>
            <person name="Vitorino I.R."/>
            <person name="Lage O.M."/>
        </authorList>
    </citation>
    <scope>NUCLEOTIDE SEQUENCE</scope>
    <source>
        <strain evidence="3">ICT_H6.2</strain>
    </source>
</reference>
<dbReference type="Pfam" id="PF01261">
    <property type="entry name" value="AP_endonuc_2"/>
    <property type="match status" value="1"/>
</dbReference>
<accession>A0A9X2JE68</accession>
<dbReference type="Pfam" id="PF10518">
    <property type="entry name" value="TAT_signal"/>
    <property type="match status" value="1"/>
</dbReference>
<feature type="domain" description="Xylose isomerase-like TIM barrel" evidence="2">
    <location>
        <begin position="56"/>
        <end position="306"/>
    </location>
</feature>
<keyword evidence="4" id="KW-1185">Reference proteome</keyword>
<dbReference type="NCBIfam" id="TIGR01409">
    <property type="entry name" value="TAT_signal_seq"/>
    <property type="match status" value="1"/>
</dbReference>
<dbReference type="InterPro" id="IPR050312">
    <property type="entry name" value="IolE/XylAMocC-like"/>
</dbReference>
<gene>
    <name evidence="3" type="ORF">NG895_00335</name>
</gene>
<feature type="signal peptide" evidence="1">
    <location>
        <begin position="1"/>
        <end position="29"/>
    </location>
</feature>
<keyword evidence="1" id="KW-0732">Signal</keyword>
<dbReference type="RefSeq" id="WP_252850443.1">
    <property type="nucleotide sequence ID" value="NZ_JAMXLR010000003.1"/>
</dbReference>
<protein>
    <submittedName>
        <fullName evidence="3">Sugar phosphate isomerase/epimerase</fullName>
    </submittedName>
</protein>
<dbReference type="Proteomes" id="UP001155241">
    <property type="component" value="Unassembled WGS sequence"/>
</dbReference>
<dbReference type="Gene3D" id="3.20.20.150">
    <property type="entry name" value="Divalent-metal-dependent TIM barrel enzymes"/>
    <property type="match status" value="1"/>
</dbReference>
<dbReference type="InterPro" id="IPR019546">
    <property type="entry name" value="TAT_signal_bac_arc"/>
</dbReference>
<keyword evidence="3" id="KW-0413">Isomerase</keyword>
<evidence type="ECO:0000256" key="1">
    <source>
        <dbReference type="SAM" id="SignalP"/>
    </source>
</evidence>
<organism evidence="3 4">
    <name type="scientific">Aeoliella straminimaris</name>
    <dbReference type="NCBI Taxonomy" id="2954799"/>
    <lineage>
        <taxon>Bacteria</taxon>
        <taxon>Pseudomonadati</taxon>
        <taxon>Planctomycetota</taxon>
        <taxon>Planctomycetia</taxon>
        <taxon>Pirellulales</taxon>
        <taxon>Lacipirellulaceae</taxon>
        <taxon>Aeoliella</taxon>
    </lineage>
</organism>
<dbReference type="PROSITE" id="PS51318">
    <property type="entry name" value="TAT"/>
    <property type="match status" value="1"/>
</dbReference>
<dbReference type="PANTHER" id="PTHR12110">
    <property type="entry name" value="HYDROXYPYRUVATE ISOMERASE"/>
    <property type="match status" value="1"/>
</dbReference>
<evidence type="ECO:0000313" key="4">
    <source>
        <dbReference type="Proteomes" id="UP001155241"/>
    </source>
</evidence>
<dbReference type="EMBL" id="JAMXLR010000003">
    <property type="protein sequence ID" value="MCO6042341.1"/>
    <property type="molecule type" value="Genomic_DNA"/>
</dbReference>
<dbReference type="InterPro" id="IPR013022">
    <property type="entry name" value="Xyl_isomerase-like_TIM-brl"/>
</dbReference>
<name>A0A9X2JE68_9BACT</name>
<dbReference type="InterPro" id="IPR036237">
    <property type="entry name" value="Xyl_isomerase-like_sf"/>
</dbReference>
<dbReference type="InterPro" id="IPR006311">
    <property type="entry name" value="TAT_signal"/>
</dbReference>
<sequence length="311" mass="34728">MDQATRRDFMKGAAAVAAAATVGMKPAMAAESAKPTKFSICNETFFDLKWPQEKIFQFAAECGYQGVEIAPFTLNTDVTKISASERTRLRKAADAAGIQVCGLHWILSKTEGLHLTTDDKAVRQRTSDYLGELARFCRELGGEVMIFGSPMQRSRPTTMSLVQAYQNATETLQAAVPVLEETDVKVLMEPLAPWETNFLMDARSAVHLVKMVDSPNVGMMIDCKAMWAMEPEPIPEVIHRYKDWFGHFHANDPNLQGPGFGELDFVPIFQALKDVKYDKWVSVEVFDYTPGPEKLAIDSIRYMKECVSQVA</sequence>
<evidence type="ECO:0000259" key="2">
    <source>
        <dbReference type="Pfam" id="PF01261"/>
    </source>
</evidence>
<dbReference type="GO" id="GO:0016853">
    <property type="term" value="F:isomerase activity"/>
    <property type="evidence" value="ECO:0007669"/>
    <property type="project" value="UniProtKB-KW"/>
</dbReference>
<comment type="caution">
    <text evidence="3">The sequence shown here is derived from an EMBL/GenBank/DDBJ whole genome shotgun (WGS) entry which is preliminary data.</text>
</comment>
<evidence type="ECO:0000313" key="3">
    <source>
        <dbReference type="EMBL" id="MCO6042341.1"/>
    </source>
</evidence>
<proteinExistence type="predicted"/>
<dbReference type="SUPFAM" id="SSF51658">
    <property type="entry name" value="Xylose isomerase-like"/>
    <property type="match status" value="1"/>
</dbReference>